<dbReference type="NCBIfam" id="TIGR02436">
    <property type="entry name" value="four helix bundle protein"/>
    <property type="match status" value="1"/>
</dbReference>
<dbReference type="Gene3D" id="1.20.1440.60">
    <property type="entry name" value="23S rRNA-intervening sequence"/>
    <property type="match status" value="1"/>
</dbReference>
<reference evidence="1" key="1">
    <citation type="submission" date="2021-04" db="EMBL/GenBank/DDBJ databases">
        <title>Genome sequence of Woronichinia naegeliana from Washington state freshwater lake bloom.</title>
        <authorList>
            <person name="Dreher T.W."/>
        </authorList>
    </citation>
    <scope>NUCLEOTIDE SEQUENCE</scope>
    <source>
        <strain evidence="1">WA131</strain>
    </source>
</reference>
<accession>A0A977KUL2</accession>
<sequence length="127" mass="14855">MENGQKIKTHEDLRVYQMAFDAAIEIFELSKKFPIEERYSLTDQIRRSSRSVCANLAEAWRKRRYQSAFIAKLSDSEAEAAEVQVWLKFAVKCGYLDIEQGRQIYAQYNQILASLVTMIKDPKNWLL</sequence>
<proteinExistence type="predicted"/>
<dbReference type="InterPro" id="IPR012657">
    <property type="entry name" value="23S_rRNA-intervening_sequence"/>
</dbReference>
<gene>
    <name evidence="1" type="ORF">KA717_22765</name>
</gene>
<protein>
    <submittedName>
        <fullName evidence="1">Four helix bundle protein</fullName>
    </submittedName>
</protein>
<dbReference type="Proteomes" id="UP001065613">
    <property type="component" value="Chromosome"/>
</dbReference>
<dbReference type="PANTHER" id="PTHR38471:SF2">
    <property type="entry name" value="FOUR HELIX BUNDLE PROTEIN"/>
    <property type="match status" value="1"/>
</dbReference>
<dbReference type="SUPFAM" id="SSF158446">
    <property type="entry name" value="IVS-encoded protein-like"/>
    <property type="match status" value="1"/>
</dbReference>
<dbReference type="PANTHER" id="PTHR38471">
    <property type="entry name" value="FOUR HELIX BUNDLE PROTEIN"/>
    <property type="match status" value="1"/>
</dbReference>
<name>A0A977KUL2_9CYAN</name>
<dbReference type="AlphaFoldDB" id="A0A977KUL2"/>
<dbReference type="InterPro" id="IPR036583">
    <property type="entry name" value="23S_rRNA_IVS_sf"/>
</dbReference>
<dbReference type="KEGG" id="wna:KA717_22765"/>
<dbReference type="CDD" id="cd16377">
    <property type="entry name" value="23S_rRNA_IVP_like"/>
    <property type="match status" value="1"/>
</dbReference>
<dbReference type="Pfam" id="PF05635">
    <property type="entry name" value="23S_rRNA_IVP"/>
    <property type="match status" value="1"/>
</dbReference>
<evidence type="ECO:0000313" key="1">
    <source>
        <dbReference type="EMBL" id="UXE58820.1"/>
    </source>
</evidence>
<organism evidence="1">
    <name type="scientific">Woronichinia naegeliana WA131</name>
    <dbReference type="NCBI Taxonomy" id="2824559"/>
    <lineage>
        <taxon>Bacteria</taxon>
        <taxon>Bacillati</taxon>
        <taxon>Cyanobacteriota</taxon>
        <taxon>Cyanophyceae</taxon>
        <taxon>Synechococcales</taxon>
        <taxon>Coelosphaeriaceae</taxon>
        <taxon>Woronichinia</taxon>
    </lineage>
</organism>
<dbReference type="EMBL" id="CP073041">
    <property type="protein sequence ID" value="UXE58820.1"/>
    <property type="molecule type" value="Genomic_DNA"/>
</dbReference>